<feature type="transmembrane region" description="Helical" evidence="7">
    <location>
        <begin position="99"/>
        <end position="117"/>
    </location>
</feature>
<evidence type="ECO:0000256" key="2">
    <source>
        <dbReference type="ARBA" id="ARBA00008017"/>
    </source>
</evidence>
<feature type="transmembrane region" description="Helical" evidence="7">
    <location>
        <begin position="123"/>
        <end position="146"/>
    </location>
</feature>
<keyword evidence="3" id="KW-1003">Cell membrane</keyword>
<evidence type="ECO:0000256" key="7">
    <source>
        <dbReference type="SAM" id="Phobius"/>
    </source>
</evidence>
<dbReference type="Pfam" id="PF00924">
    <property type="entry name" value="MS_channel_2nd"/>
    <property type="match status" value="1"/>
</dbReference>
<evidence type="ECO:0000259" key="8">
    <source>
        <dbReference type="Pfam" id="PF00924"/>
    </source>
</evidence>
<dbReference type="Gene3D" id="1.10.287.1260">
    <property type="match status" value="1"/>
</dbReference>
<dbReference type="SUPFAM" id="SSF82861">
    <property type="entry name" value="Mechanosensitive channel protein MscS (YggB), transmembrane region"/>
    <property type="match status" value="1"/>
</dbReference>
<evidence type="ECO:0000256" key="3">
    <source>
        <dbReference type="ARBA" id="ARBA00022475"/>
    </source>
</evidence>
<dbReference type="InterPro" id="IPR049278">
    <property type="entry name" value="MS_channel_C"/>
</dbReference>
<dbReference type="SUPFAM" id="SSF50182">
    <property type="entry name" value="Sm-like ribonucleoproteins"/>
    <property type="match status" value="1"/>
</dbReference>
<comment type="subcellular location">
    <subcellularLocation>
        <location evidence="1">Cell membrane</location>
        <topology evidence="1">Multi-pass membrane protein</topology>
    </subcellularLocation>
</comment>
<accession>A0ABS1B723</accession>
<dbReference type="RefSeq" id="WP_200501050.1">
    <property type="nucleotide sequence ID" value="NZ_JAEDAJ010000001.1"/>
</dbReference>
<comment type="similarity">
    <text evidence="2">Belongs to the MscS (TC 1.A.23) family.</text>
</comment>
<dbReference type="Gene3D" id="2.30.30.60">
    <property type="match status" value="1"/>
</dbReference>
<evidence type="ECO:0000313" key="11">
    <source>
        <dbReference type="EMBL" id="MBK0330437.1"/>
    </source>
</evidence>
<keyword evidence="5 7" id="KW-1133">Transmembrane helix</keyword>
<sequence length="314" mass="34008">MPIDDLLPQLSAPADEATTLMGSLVEWLLSHGVRILVIIVVAALISTIGTWLIKRFVNTMIDSSTKISTVAGSVVKRDDRSAKLAQARRAQRATTLSNVARNVFTMVVWAIALVMVLDQLGLNVAPVIASLGVLGLAAGIGAQNIIKDVVSGVLMLFEDLVAVGDVVDLEYASGTVENINLRTTQVRALDGSLWTVRNGEVIRVGNMSRGFSNAVVVLDIDHAADYTKVTEILDEVGAEFGEDEQWKELLLGPVTVSGMLEVDGASYQRRVVVRVEPGQQWTIEMELRRRIRLAFREADIDFALPRFGAVSAAS</sequence>
<proteinExistence type="inferred from homology"/>
<evidence type="ECO:0000256" key="6">
    <source>
        <dbReference type="ARBA" id="ARBA00023136"/>
    </source>
</evidence>
<feature type="domain" description="Mechanosensitive ion channel MscS C-terminal" evidence="9">
    <location>
        <begin position="215"/>
        <end position="302"/>
    </location>
</feature>
<evidence type="ECO:0000259" key="9">
    <source>
        <dbReference type="Pfam" id="PF21082"/>
    </source>
</evidence>
<protein>
    <submittedName>
        <fullName evidence="11">Mechanosensitive ion channel family protein</fullName>
    </submittedName>
</protein>
<feature type="transmembrane region" description="Helical" evidence="7">
    <location>
        <begin position="33"/>
        <end position="53"/>
    </location>
</feature>
<keyword evidence="12" id="KW-1185">Reference proteome</keyword>
<evidence type="ECO:0000256" key="4">
    <source>
        <dbReference type="ARBA" id="ARBA00022692"/>
    </source>
</evidence>
<dbReference type="InterPro" id="IPR011066">
    <property type="entry name" value="MscS_channel_C_sf"/>
</dbReference>
<dbReference type="SUPFAM" id="SSF82689">
    <property type="entry name" value="Mechanosensitive channel protein MscS (YggB), C-terminal domain"/>
    <property type="match status" value="1"/>
</dbReference>
<dbReference type="InterPro" id="IPR011014">
    <property type="entry name" value="MscS_channel_TM-2"/>
</dbReference>
<dbReference type="InterPro" id="IPR049142">
    <property type="entry name" value="MS_channel_1st"/>
</dbReference>
<reference evidence="11 12" key="1">
    <citation type="submission" date="2020-12" db="EMBL/GenBank/DDBJ databases">
        <title>Brachybacterium sp. MASK1Z-5, whole genome shotgun sequence.</title>
        <authorList>
            <person name="Tuo L."/>
        </authorList>
    </citation>
    <scope>NUCLEOTIDE SEQUENCE [LARGE SCALE GENOMIC DNA]</scope>
    <source>
        <strain evidence="11 12">MASK1Z-5</strain>
    </source>
</reference>
<evidence type="ECO:0000256" key="5">
    <source>
        <dbReference type="ARBA" id="ARBA00022989"/>
    </source>
</evidence>
<comment type="caution">
    <text evidence="11">The sequence shown here is derived from an EMBL/GenBank/DDBJ whole genome shotgun (WGS) entry which is preliminary data.</text>
</comment>
<feature type="domain" description="Mechanosensitive ion channel MscS" evidence="8">
    <location>
        <begin position="144"/>
        <end position="209"/>
    </location>
</feature>
<dbReference type="InterPro" id="IPR023408">
    <property type="entry name" value="MscS_beta-dom_sf"/>
</dbReference>
<gene>
    <name evidence="11" type="ORF">I8D64_03380</name>
</gene>
<dbReference type="InterPro" id="IPR006685">
    <property type="entry name" value="MscS_channel_2nd"/>
</dbReference>
<feature type="domain" description="Mechanosensitive ion channel transmembrane helices 2/3" evidence="10">
    <location>
        <begin position="102"/>
        <end position="143"/>
    </location>
</feature>
<keyword evidence="6 7" id="KW-0472">Membrane</keyword>
<dbReference type="Gene3D" id="3.30.70.100">
    <property type="match status" value="1"/>
</dbReference>
<dbReference type="InterPro" id="IPR045276">
    <property type="entry name" value="YbiO_bact"/>
</dbReference>
<dbReference type="InterPro" id="IPR010920">
    <property type="entry name" value="LSM_dom_sf"/>
</dbReference>
<keyword evidence="4 7" id="KW-0812">Transmembrane</keyword>
<organism evidence="11 12">
    <name type="scientific">Brachybacterium halotolerans</name>
    <dbReference type="NCBI Taxonomy" id="2795215"/>
    <lineage>
        <taxon>Bacteria</taxon>
        <taxon>Bacillati</taxon>
        <taxon>Actinomycetota</taxon>
        <taxon>Actinomycetes</taxon>
        <taxon>Micrococcales</taxon>
        <taxon>Dermabacteraceae</taxon>
        <taxon>Brachybacterium</taxon>
    </lineage>
</organism>
<dbReference type="PANTHER" id="PTHR30460">
    <property type="entry name" value="MODERATE CONDUCTANCE MECHANOSENSITIVE CHANNEL YBIO"/>
    <property type="match status" value="1"/>
</dbReference>
<dbReference type="Proteomes" id="UP000612352">
    <property type="component" value="Unassembled WGS sequence"/>
</dbReference>
<evidence type="ECO:0000259" key="10">
    <source>
        <dbReference type="Pfam" id="PF21088"/>
    </source>
</evidence>
<dbReference type="Pfam" id="PF21082">
    <property type="entry name" value="MS_channel_3rd"/>
    <property type="match status" value="1"/>
</dbReference>
<dbReference type="PANTHER" id="PTHR30460:SF0">
    <property type="entry name" value="MODERATE CONDUCTANCE MECHANOSENSITIVE CHANNEL YBIO"/>
    <property type="match status" value="1"/>
</dbReference>
<name>A0ABS1B723_9MICO</name>
<evidence type="ECO:0000313" key="12">
    <source>
        <dbReference type="Proteomes" id="UP000612352"/>
    </source>
</evidence>
<dbReference type="EMBL" id="JAEDAJ010000001">
    <property type="protein sequence ID" value="MBK0330437.1"/>
    <property type="molecule type" value="Genomic_DNA"/>
</dbReference>
<dbReference type="Pfam" id="PF21088">
    <property type="entry name" value="MS_channel_1st"/>
    <property type="match status" value="1"/>
</dbReference>
<evidence type="ECO:0000256" key="1">
    <source>
        <dbReference type="ARBA" id="ARBA00004651"/>
    </source>
</evidence>